<evidence type="ECO:0000313" key="3">
    <source>
        <dbReference type="Proteomes" id="UP000683925"/>
    </source>
</evidence>
<organism evidence="2 3">
    <name type="scientific">Paramecium octaurelia</name>
    <dbReference type="NCBI Taxonomy" id="43137"/>
    <lineage>
        <taxon>Eukaryota</taxon>
        <taxon>Sar</taxon>
        <taxon>Alveolata</taxon>
        <taxon>Ciliophora</taxon>
        <taxon>Intramacronucleata</taxon>
        <taxon>Oligohymenophorea</taxon>
        <taxon>Peniculida</taxon>
        <taxon>Parameciidae</taxon>
        <taxon>Paramecium</taxon>
    </lineage>
</organism>
<keyword evidence="1" id="KW-0175">Coiled coil</keyword>
<evidence type="ECO:0000256" key="1">
    <source>
        <dbReference type="SAM" id="Coils"/>
    </source>
</evidence>
<gene>
    <name evidence="2" type="ORF">POCTA_138.1.T1190048</name>
</gene>
<evidence type="ECO:0000313" key="2">
    <source>
        <dbReference type="EMBL" id="CAD8199316.1"/>
    </source>
</evidence>
<sequence length="234" mass="28098">MQNQQAYEINKIIFDFQNFKQQVENIKRHGYQVSQLDYLITNVQQLQYKLHQMCQVNLDPEIMVQIPQMNEEMGQYQKMLEEMKSNYARNNQLQQTNIYQVNQTEEIRVLKILNEKMSGHLRRLEENQEKQDLKIQKLYELFDAVLEQNNGFQLQVQQLNNQLIQNKTQMEEKTLRINKLETQILQMQQNMNNNNQLQQQQAIQSLQNQIQSINSELEHISGYYSFQHSQNIDA</sequence>
<reference evidence="2" key="1">
    <citation type="submission" date="2021-01" db="EMBL/GenBank/DDBJ databases">
        <authorList>
            <consortium name="Genoscope - CEA"/>
            <person name="William W."/>
        </authorList>
    </citation>
    <scope>NUCLEOTIDE SEQUENCE</scope>
</reference>
<dbReference type="Proteomes" id="UP000683925">
    <property type="component" value="Unassembled WGS sequence"/>
</dbReference>
<dbReference type="OrthoDB" id="10494265at2759"/>
<dbReference type="AlphaFoldDB" id="A0A8S1XDJ7"/>
<name>A0A8S1XDJ7_PAROT</name>
<dbReference type="OMA" id="HEMHEEM"/>
<proteinExistence type="predicted"/>
<protein>
    <submittedName>
        <fullName evidence="2">Uncharacterized protein</fullName>
    </submittedName>
</protein>
<keyword evidence="3" id="KW-1185">Reference proteome</keyword>
<accession>A0A8S1XDJ7</accession>
<dbReference type="EMBL" id="CAJJDP010000119">
    <property type="protein sequence ID" value="CAD8199316.1"/>
    <property type="molecule type" value="Genomic_DNA"/>
</dbReference>
<comment type="caution">
    <text evidence="2">The sequence shown here is derived from an EMBL/GenBank/DDBJ whole genome shotgun (WGS) entry which is preliminary data.</text>
</comment>
<feature type="coiled-coil region" evidence="1">
    <location>
        <begin position="110"/>
        <end position="216"/>
    </location>
</feature>